<name>A0ABV8YCT0_9DEIO</name>
<gene>
    <name evidence="1" type="ORF">ACFO0P_13135</name>
</gene>
<organism evidence="1 2">
    <name type="scientific">Deinococcus sonorensis</name>
    <dbReference type="NCBI Taxonomy" id="309891"/>
    <lineage>
        <taxon>Bacteria</taxon>
        <taxon>Thermotogati</taxon>
        <taxon>Deinococcota</taxon>
        <taxon>Deinococci</taxon>
        <taxon>Deinococcales</taxon>
        <taxon>Deinococcaceae</taxon>
        <taxon>Deinococcus</taxon>
    </lineage>
</organism>
<keyword evidence="2" id="KW-1185">Reference proteome</keyword>
<evidence type="ECO:0000313" key="1">
    <source>
        <dbReference type="EMBL" id="MFC4454718.1"/>
    </source>
</evidence>
<evidence type="ECO:0000313" key="2">
    <source>
        <dbReference type="Proteomes" id="UP001595939"/>
    </source>
</evidence>
<comment type="caution">
    <text evidence="1">The sequence shown here is derived from an EMBL/GenBank/DDBJ whole genome shotgun (WGS) entry which is preliminary data.</text>
</comment>
<sequence length="50" mass="5643">MAIITQWFRRVFPVSQTQPVAPSPRALPAPTRVSRPVDFDDMLRAMGCDL</sequence>
<dbReference type="RefSeq" id="WP_380129791.1">
    <property type="nucleotide sequence ID" value="NZ_JBHSEG010000006.1"/>
</dbReference>
<proteinExistence type="predicted"/>
<protein>
    <submittedName>
        <fullName evidence="1">Uncharacterized protein</fullName>
    </submittedName>
</protein>
<accession>A0ABV8YCT0</accession>
<dbReference type="EMBL" id="JBHSEG010000006">
    <property type="protein sequence ID" value="MFC4454718.1"/>
    <property type="molecule type" value="Genomic_DNA"/>
</dbReference>
<reference evidence="2" key="1">
    <citation type="journal article" date="2019" name="Int. J. Syst. Evol. Microbiol.">
        <title>The Global Catalogue of Microorganisms (GCM) 10K type strain sequencing project: providing services to taxonomists for standard genome sequencing and annotation.</title>
        <authorList>
            <consortium name="The Broad Institute Genomics Platform"/>
            <consortium name="The Broad Institute Genome Sequencing Center for Infectious Disease"/>
            <person name="Wu L."/>
            <person name="Ma J."/>
        </authorList>
    </citation>
    <scope>NUCLEOTIDE SEQUENCE [LARGE SCALE GENOMIC DNA]</scope>
    <source>
        <strain evidence="2">CCUG 39970</strain>
    </source>
</reference>
<dbReference type="Proteomes" id="UP001595939">
    <property type="component" value="Unassembled WGS sequence"/>
</dbReference>